<keyword evidence="2" id="KW-0597">Phosphoprotein</keyword>
<evidence type="ECO:0000256" key="2">
    <source>
        <dbReference type="ARBA" id="ARBA00022553"/>
    </source>
</evidence>
<dbReference type="Pfam" id="PF16197">
    <property type="entry name" value="KAsynt_C_assoc"/>
    <property type="match status" value="1"/>
</dbReference>
<dbReference type="Pfam" id="PF00109">
    <property type="entry name" value="ketoacyl-synt"/>
    <property type="match status" value="1"/>
</dbReference>
<accession>V6KM11</accession>
<keyword evidence="11" id="KW-1185">Reference proteome</keyword>
<dbReference type="STRING" id="1352936.M878_13800"/>
<dbReference type="AlphaFoldDB" id="V6KM11"/>
<dbReference type="FunFam" id="3.40.366.10:FF:000002">
    <property type="entry name" value="Probable polyketide synthase 2"/>
    <property type="match status" value="1"/>
</dbReference>
<dbReference type="InterPro" id="IPR016036">
    <property type="entry name" value="Malonyl_transacylase_ACP-bd"/>
</dbReference>
<dbReference type="GO" id="GO:0017000">
    <property type="term" value="P:antibiotic biosynthetic process"/>
    <property type="evidence" value="ECO:0007669"/>
    <property type="project" value="UniProtKB-KW"/>
</dbReference>
<dbReference type="PROSITE" id="PS00012">
    <property type="entry name" value="PHOSPHOPANTETHEINE"/>
    <property type="match status" value="1"/>
</dbReference>
<organism evidence="10 11">
    <name type="scientific">Streptomyces roseochromogenus subsp. oscitans DS 12.976</name>
    <dbReference type="NCBI Taxonomy" id="1352936"/>
    <lineage>
        <taxon>Bacteria</taxon>
        <taxon>Bacillati</taxon>
        <taxon>Actinomycetota</taxon>
        <taxon>Actinomycetes</taxon>
        <taxon>Kitasatosporales</taxon>
        <taxon>Streptomycetaceae</taxon>
        <taxon>Streptomyces</taxon>
    </lineage>
</organism>
<keyword evidence="4" id="KW-0045">Antibiotic biosynthesis</keyword>
<dbReference type="InterPro" id="IPR006162">
    <property type="entry name" value="Ppantetheine_attach_site"/>
</dbReference>
<evidence type="ECO:0000259" key="9">
    <source>
        <dbReference type="PROSITE" id="PS52004"/>
    </source>
</evidence>
<dbReference type="Proteomes" id="UP000017984">
    <property type="component" value="Chromosome"/>
</dbReference>
<feature type="region of interest" description="Disordered" evidence="7">
    <location>
        <begin position="858"/>
        <end position="877"/>
    </location>
</feature>
<dbReference type="InterPro" id="IPR014031">
    <property type="entry name" value="Ketoacyl_synth_C"/>
</dbReference>
<evidence type="ECO:0000256" key="5">
    <source>
        <dbReference type="ARBA" id="ARBA00023268"/>
    </source>
</evidence>
<evidence type="ECO:0000313" key="11">
    <source>
        <dbReference type="Proteomes" id="UP000017984"/>
    </source>
</evidence>
<dbReference type="SUPFAM" id="SSF52151">
    <property type="entry name" value="FabD/lysophospholipase-like"/>
    <property type="match status" value="1"/>
</dbReference>
<dbReference type="CDD" id="cd00833">
    <property type="entry name" value="PKS"/>
    <property type="match status" value="1"/>
</dbReference>
<dbReference type="InterPro" id="IPR020806">
    <property type="entry name" value="PKS_PP-bd"/>
</dbReference>
<dbReference type="SMART" id="SM01294">
    <property type="entry name" value="PKS_PP_betabranch"/>
    <property type="match status" value="1"/>
</dbReference>
<sequence>MATPSTFVEFSRQHGLAPDGRCKAFGADADGTGWSEGVGIVVLERLSDARRNGHPVLAVIRGSAVNQDGASNGLTAPSGPAQQQVIRQALADAGLTPADVDAVEAHGTGTVLGDPIEANALLATYGRRRDPERPLLVGSFKSNIGHAQSAAGVGAVIKMVQAIRHGELPRTLHADRPTPAVDWASGAVCLLQEHTVWPETADRRRAAVSSFGVSGTNAHLILEQAPDPLPAASPTGLPDTVPVLLSARTGPALRRQAERLLDAVRADPGLRVPDLAAALATTRTAFPRRTAFVVEGAAELERRLKAVAAGEDTGFAPDGTRAEATLAIGFTGQGSQRPGMGMELYAAYPVFATALDAACAALDPHLERPLRDVMCAPEGTSQAELLDRTDFTQAALFALESALFRLVESWGIVPDLVMGHSIGALSAAHAAGVLSLQDAASLVAARGRLMAALPPGGAMAAIEATEDEIRTALATITAAGAVTVAAVNGPRSVVVSGDEDAVRAVAEDFRVRRRRVTGLRVSHAFHSPLMDPMLEEFRAVARKAAYRPPLVPMISDLTGRLAEPAQLCSPDYWVRHVREAVRFADAVTALPGQGITCLLELGPDRQLTTMAGDCVPGGELALCGGLRRGRSEVRSLLDAVSRAHAHGVRVDWPEFFAGRPAHPVDLPVYPFEHRRYWLASVPEGVGLPAQPQAQAPAPPSPPDEPSAVERLRADLSRLSDDLRERALTDLVRGEVAEVAGFDGPHEVEAHRSMTDLGLDSVSAVELSERLGARIGLELPASLAFDHPTSTAIARHMLTALPAAGLTREGGEARAPEGTVFGELARLEASVERDRPDAAARDRLVERLRALTARLADGSPEYSGYSENAEETSFDDRIDEATTVDQLLDLIDNELKGS</sequence>
<dbReference type="InterPro" id="IPR050091">
    <property type="entry name" value="PKS_NRPS_Biosynth_Enz"/>
</dbReference>
<dbReference type="SUPFAM" id="SSF55048">
    <property type="entry name" value="Probable ACP-binding domain of malonyl-CoA ACP transacylase"/>
    <property type="match status" value="1"/>
</dbReference>
<dbReference type="Gene3D" id="1.10.1200.10">
    <property type="entry name" value="ACP-like"/>
    <property type="match status" value="1"/>
</dbReference>
<comment type="caution">
    <text evidence="10">The sequence shown here is derived from an EMBL/GenBank/DDBJ whole genome shotgun (WGS) entry which is preliminary data.</text>
</comment>
<dbReference type="Pfam" id="PF02801">
    <property type="entry name" value="Ketoacyl-synt_C"/>
    <property type="match status" value="1"/>
</dbReference>
<keyword evidence="5" id="KW-0511">Multifunctional enzyme</keyword>
<keyword evidence="3" id="KW-0808">Transferase</keyword>
<evidence type="ECO:0000256" key="6">
    <source>
        <dbReference type="ARBA" id="ARBA00023315"/>
    </source>
</evidence>
<feature type="domain" description="Ketosynthase family 3 (KS3)" evidence="9">
    <location>
        <begin position="1"/>
        <end position="224"/>
    </location>
</feature>
<evidence type="ECO:0000256" key="3">
    <source>
        <dbReference type="ARBA" id="ARBA00022679"/>
    </source>
</evidence>
<dbReference type="SUPFAM" id="SSF53901">
    <property type="entry name" value="Thiolase-like"/>
    <property type="match status" value="1"/>
</dbReference>
<evidence type="ECO:0000313" key="10">
    <source>
        <dbReference type="EMBL" id="EST33058.1"/>
    </source>
</evidence>
<dbReference type="PANTHER" id="PTHR43775">
    <property type="entry name" value="FATTY ACID SYNTHASE"/>
    <property type="match status" value="1"/>
</dbReference>
<dbReference type="HOGENOM" id="CLU_000022_16_6_11"/>
<dbReference type="InterPro" id="IPR016035">
    <property type="entry name" value="Acyl_Trfase/lysoPLipase"/>
</dbReference>
<feature type="domain" description="Carrier" evidence="8">
    <location>
        <begin position="725"/>
        <end position="800"/>
    </location>
</feature>
<dbReference type="Gene3D" id="3.40.366.10">
    <property type="entry name" value="Malonyl-Coenzyme A Acyl Carrier Protein, domain 2"/>
    <property type="match status" value="1"/>
</dbReference>
<dbReference type="InterPro" id="IPR032821">
    <property type="entry name" value="PKS_assoc"/>
</dbReference>
<dbReference type="InterPro" id="IPR014043">
    <property type="entry name" value="Acyl_transferase_dom"/>
</dbReference>
<dbReference type="PANTHER" id="PTHR43775:SF51">
    <property type="entry name" value="INACTIVE PHENOLPHTHIOCEROL SYNTHESIS POLYKETIDE SYNTHASE TYPE I PKS1-RELATED"/>
    <property type="match status" value="1"/>
</dbReference>
<dbReference type="SMART" id="SM00825">
    <property type="entry name" value="PKS_KS"/>
    <property type="match status" value="1"/>
</dbReference>
<keyword evidence="1" id="KW-0596">Phosphopantetheine</keyword>
<name>V6KM11_STRRC</name>
<dbReference type="EMBL" id="AWQX01000117">
    <property type="protein sequence ID" value="EST33058.1"/>
    <property type="molecule type" value="Genomic_DNA"/>
</dbReference>
<dbReference type="Pfam" id="PF00550">
    <property type="entry name" value="PP-binding"/>
    <property type="match status" value="1"/>
</dbReference>
<dbReference type="InterPro" id="IPR014030">
    <property type="entry name" value="Ketoacyl_synth_N"/>
</dbReference>
<dbReference type="InterPro" id="IPR001227">
    <property type="entry name" value="Ac_transferase_dom_sf"/>
</dbReference>
<dbReference type="SUPFAM" id="SSF47336">
    <property type="entry name" value="ACP-like"/>
    <property type="match status" value="1"/>
</dbReference>
<dbReference type="InterPro" id="IPR009081">
    <property type="entry name" value="PP-bd_ACP"/>
</dbReference>
<dbReference type="InterPro" id="IPR020841">
    <property type="entry name" value="PKS_Beta-ketoAc_synthase_dom"/>
</dbReference>
<dbReference type="SMART" id="SM00823">
    <property type="entry name" value="PKS_PP"/>
    <property type="match status" value="1"/>
</dbReference>
<dbReference type="Pfam" id="PF00698">
    <property type="entry name" value="Acyl_transf_1"/>
    <property type="match status" value="1"/>
</dbReference>
<gene>
    <name evidence="10" type="ORF">M878_13800</name>
</gene>
<keyword evidence="6" id="KW-0012">Acyltransferase</keyword>
<dbReference type="Gene3D" id="3.40.47.10">
    <property type="match status" value="1"/>
</dbReference>
<dbReference type="PROSITE" id="PS50075">
    <property type="entry name" value="CARRIER"/>
    <property type="match status" value="1"/>
</dbReference>
<dbReference type="SMART" id="SM00827">
    <property type="entry name" value="PKS_AT"/>
    <property type="match status" value="1"/>
</dbReference>
<dbReference type="PATRIC" id="fig|1352936.5.peg.2908"/>
<evidence type="ECO:0000256" key="7">
    <source>
        <dbReference type="SAM" id="MobiDB-lite"/>
    </source>
</evidence>
<feature type="region of interest" description="Disordered" evidence="7">
    <location>
        <begin position="687"/>
        <end position="707"/>
    </location>
</feature>
<dbReference type="InterPro" id="IPR016039">
    <property type="entry name" value="Thiolase-like"/>
</dbReference>
<dbReference type="GO" id="GO:0031177">
    <property type="term" value="F:phosphopantetheine binding"/>
    <property type="evidence" value="ECO:0007669"/>
    <property type="project" value="InterPro"/>
</dbReference>
<evidence type="ECO:0000256" key="4">
    <source>
        <dbReference type="ARBA" id="ARBA00023194"/>
    </source>
</evidence>
<dbReference type="GO" id="GO:0006633">
    <property type="term" value="P:fatty acid biosynthetic process"/>
    <property type="evidence" value="ECO:0007669"/>
    <property type="project" value="TreeGrafter"/>
</dbReference>
<dbReference type="InterPro" id="IPR036736">
    <property type="entry name" value="ACP-like_sf"/>
</dbReference>
<reference evidence="10 11" key="1">
    <citation type="journal article" date="2014" name="Genome Announc.">
        <title>Draft Genome Sequence of Streptomyces roseochromogenes subsp. oscitans DS 12.976, Producer of the Aminocoumarin Antibiotic Clorobiocin.</title>
        <authorList>
            <person name="Ruckert C."/>
            <person name="Kalinowski J."/>
            <person name="Heide L."/>
            <person name="Apel A.K."/>
        </authorList>
    </citation>
    <scope>NUCLEOTIDE SEQUENCE [LARGE SCALE GENOMIC DNA]</scope>
    <source>
        <strain evidence="10 11">DS 12.976</strain>
    </source>
</reference>
<proteinExistence type="predicted"/>
<dbReference type="PROSITE" id="PS52004">
    <property type="entry name" value="KS3_2"/>
    <property type="match status" value="1"/>
</dbReference>
<protein>
    <submittedName>
        <fullName evidence="10">Uncharacterized protein</fullName>
    </submittedName>
</protein>
<evidence type="ECO:0000256" key="1">
    <source>
        <dbReference type="ARBA" id="ARBA00022450"/>
    </source>
</evidence>
<dbReference type="GO" id="GO:0004312">
    <property type="term" value="F:fatty acid synthase activity"/>
    <property type="evidence" value="ECO:0007669"/>
    <property type="project" value="TreeGrafter"/>
</dbReference>
<dbReference type="Gene3D" id="3.30.70.3290">
    <property type="match status" value="1"/>
</dbReference>
<evidence type="ECO:0000259" key="8">
    <source>
        <dbReference type="PROSITE" id="PS50075"/>
    </source>
</evidence>